<comment type="caution">
    <text evidence="2">The sequence shown here is derived from an EMBL/GenBank/DDBJ whole genome shotgun (WGS) entry which is preliminary data.</text>
</comment>
<evidence type="ECO:0000256" key="1">
    <source>
        <dbReference type="SAM" id="SignalP"/>
    </source>
</evidence>
<name>A0A7X5QS18_9GAMM</name>
<dbReference type="PROSITE" id="PS51257">
    <property type="entry name" value="PROKAR_LIPOPROTEIN"/>
    <property type="match status" value="1"/>
</dbReference>
<accession>A0A7X5QS18</accession>
<evidence type="ECO:0000313" key="3">
    <source>
        <dbReference type="Proteomes" id="UP000518878"/>
    </source>
</evidence>
<feature type="signal peptide" evidence="1">
    <location>
        <begin position="1"/>
        <end position="20"/>
    </location>
</feature>
<dbReference type="AlphaFoldDB" id="A0A7X5QS18"/>
<dbReference type="RefSeq" id="WP_166698066.1">
    <property type="nucleotide sequence ID" value="NZ_JAAQTL010000001.1"/>
</dbReference>
<reference evidence="2 3" key="1">
    <citation type="journal article" date="2006" name="Int. J. Syst. Evol. Microbiol.">
        <title>Dyella yeojuensis sp. nov., isolated from greenhouse soil in Korea.</title>
        <authorList>
            <person name="Kim B.Y."/>
            <person name="Weon H.Y."/>
            <person name="Lee K.H."/>
            <person name="Seok S.J."/>
            <person name="Kwon S.W."/>
            <person name="Go S.J."/>
            <person name="Stackebrandt E."/>
        </authorList>
    </citation>
    <scope>NUCLEOTIDE SEQUENCE [LARGE SCALE GENOMIC DNA]</scope>
    <source>
        <strain evidence="2 3">DSM 17673</strain>
    </source>
</reference>
<gene>
    <name evidence="2" type="ORF">HBF32_02580</name>
</gene>
<dbReference type="EMBL" id="JAAQTL010000001">
    <property type="protein sequence ID" value="NID14348.1"/>
    <property type="molecule type" value="Genomic_DNA"/>
</dbReference>
<dbReference type="Proteomes" id="UP000518878">
    <property type="component" value="Unassembled WGS sequence"/>
</dbReference>
<evidence type="ECO:0000313" key="2">
    <source>
        <dbReference type="EMBL" id="NID14348.1"/>
    </source>
</evidence>
<feature type="chain" id="PRO_5031116003" description="Lipoprotein" evidence="1">
    <location>
        <begin position="21"/>
        <end position="133"/>
    </location>
</feature>
<evidence type="ECO:0008006" key="4">
    <source>
        <dbReference type="Google" id="ProtNLM"/>
    </source>
</evidence>
<organism evidence="2 3">
    <name type="scientific">Luteibacter yeojuensis</name>
    <dbReference type="NCBI Taxonomy" id="345309"/>
    <lineage>
        <taxon>Bacteria</taxon>
        <taxon>Pseudomonadati</taxon>
        <taxon>Pseudomonadota</taxon>
        <taxon>Gammaproteobacteria</taxon>
        <taxon>Lysobacterales</taxon>
        <taxon>Rhodanobacteraceae</taxon>
        <taxon>Luteibacter</taxon>
    </lineage>
</organism>
<keyword evidence="1" id="KW-0732">Signal</keyword>
<proteinExistence type="predicted"/>
<keyword evidence="3" id="KW-1185">Reference proteome</keyword>
<sequence>MRWILVGGLAVAAIGMTACARMPTQQELSGLSYGPPVAQADAEAQAKDYLATHLKDPYSAVYTWQPVYSGWVKAPPLLGGGIDAGWVLKGTVNAKNSFGGYVGARPYQFMFYGGRLVHVWAAESDAGVLVKQM</sequence>
<protein>
    <recommendedName>
        <fullName evidence="4">Lipoprotein</fullName>
    </recommendedName>
</protein>